<dbReference type="PANTHER" id="PTHR47271:SF2">
    <property type="entry name" value="ARGININE DEIMINASE"/>
    <property type="match status" value="1"/>
</dbReference>
<evidence type="ECO:0000256" key="3">
    <source>
        <dbReference type="ARBA" id="ARBA00049429"/>
    </source>
</evidence>
<dbReference type="RefSeq" id="WP_422865417.1">
    <property type="nucleotide sequence ID" value="NZ_JAMSKV010000018.1"/>
</dbReference>
<dbReference type="Pfam" id="PF19420">
    <property type="entry name" value="DDAH_eukar"/>
    <property type="match status" value="1"/>
</dbReference>
<evidence type="ECO:0000256" key="1">
    <source>
        <dbReference type="ARBA" id="ARBA00005213"/>
    </source>
</evidence>
<evidence type="ECO:0000313" key="4">
    <source>
        <dbReference type="EMBL" id="MCQ8279928.1"/>
    </source>
</evidence>
<proteinExistence type="predicted"/>
<keyword evidence="5" id="KW-1185">Reference proteome</keyword>
<comment type="pathway">
    <text evidence="1">Amino-acid degradation; L-arginine degradation via ADI pathway; carbamoyl phosphate from L-arginine: step 1/2.</text>
</comment>
<dbReference type="Gene3D" id="3.75.10.10">
    <property type="entry name" value="L-arginine/glycine Amidinotransferase, Chain A"/>
    <property type="match status" value="1"/>
</dbReference>
<dbReference type="SUPFAM" id="SSF55909">
    <property type="entry name" value="Pentein"/>
    <property type="match status" value="1"/>
</dbReference>
<sequence length="297" mass="32200">MTDQPVFLLVDPAHFEVSYRINPWMEPGAWAADAERNSRAARASFEALSASLRSAGARLEIADGVPGLPDMVFPANAGVVLDGRVILARFAHPERANEEQRFYRIFADLAERGLFTEIASMPDGALHEGAGDAIWDANRGFFWAGHGQRSNLAGAHAVGRFFSREIVPLRLVSPSFYHLDTCFCPLSGGHVLYYPAAFDADGLATIHRHVAPELRIEATEEDAAALCVNAVNIGRTVTMAMAPDSLVRRLGDAGYDVRQVDLSPFILSGGAAYCMTLRLDRTVSTEAGAPQRVHAHA</sequence>
<dbReference type="Proteomes" id="UP001524587">
    <property type="component" value="Unassembled WGS sequence"/>
</dbReference>
<gene>
    <name evidence="4" type="ORF">NFI95_15910</name>
</gene>
<evidence type="ECO:0000256" key="2">
    <source>
        <dbReference type="ARBA" id="ARBA00012171"/>
    </source>
</evidence>
<accession>A0ABT1WAK3</accession>
<name>A0ABT1WAK3_9PROT</name>
<dbReference type="EMBL" id="JAMSKV010000018">
    <property type="protein sequence ID" value="MCQ8279928.1"/>
    <property type="molecule type" value="Genomic_DNA"/>
</dbReference>
<comment type="caution">
    <text evidence="4">The sequence shown here is derived from an EMBL/GenBank/DDBJ whole genome shotgun (WGS) entry which is preliminary data.</text>
</comment>
<reference evidence="4 5" key="1">
    <citation type="submission" date="2022-06" db="EMBL/GenBank/DDBJ databases">
        <title>Endosaccharibacter gen. nov., sp. nov., endophytic bacteria isolated from sugarcane.</title>
        <authorList>
            <person name="Pitiwittayakul N."/>
            <person name="Yukphan P."/>
            <person name="Charoenyingcharoen P."/>
            <person name="Tanasupawat S."/>
        </authorList>
    </citation>
    <scope>NUCLEOTIDE SEQUENCE [LARGE SCALE GENOMIC DNA]</scope>
    <source>
        <strain evidence="4 5">KSS8</strain>
    </source>
</reference>
<dbReference type="PANTHER" id="PTHR47271">
    <property type="entry name" value="ARGININE DEIMINASE"/>
    <property type="match status" value="1"/>
</dbReference>
<dbReference type="EC" id="3.5.3.6" evidence="2"/>
<organism evidence="4 5">
    <name type="scientific">Endosaccharibacter trunci</name>
    <dbReference type="NCBI Taxonomy" id="2812733"/>
    <lineage>
        <taxon>Bacteria</taxon>
        <taxon>Pseudomonadati</taxon>
        <taxon>Pseudomonadota</taxon>
        <taxon>Alphaproteobacteria</taxon>
        <taxon>Acetobacterales</taxon>
        <taxon>Acetobacteraceae</taxon>
        <taxon>Endosaccharibacter</taxon>
    </lineage>
</organism>
<evidence type="ECO:0000313" key="5">
    <source>
        <dbReference type="Proteomes" id="UP001524587"/>
    </source>
</evidence>
<comment type="catalytic activity">
    <reaction evidence="3">
        <text>L-arginine + H2O = L-citrulline + NH4(+)</text>
        <dbReference type="Rhea" id="RHEA:19597"/>
        <dbReference type="ChEBI" id="CHEBI:15377"/>
        <dbReference type="ChEBI" id="CHEBI:28938"/>
        <dbReference type="ChEBI" id="CHEBI:32682"/>
        <dbReference type="ChEBI" id="CHEBI:57743"/>
        <dbReference type="EC" id="3.5.3.6"/>
    </reaction>
</comment>
<protein>
    <recommendedName>
        <fullName evidence="2">arginine deiminase</fullName>
        <ecNumber evidence="2">3.5.3.6</ecNumber>
    </recommendedName>
</protein>